<keyword evidence="3" id="KW-0378">Hydrolase</keyword>
<dbReference type="Pfam" id="PF00877">
    <property type="entry name" value="NLPC_P60"/>
    <property type="match status" value="1"/>
</dbReference>
<dbReference type="RefSeq" id="WP_211351044.1">
    <property type="nucleotide sequence ID" value="NZ_JBHMDG010000016.1"/>
</dbReference>
<keyword evidence="7" id="KW-1185">Reference proteome</keyword>
<dbReference type="InterPro" id="IPR000064">
    <property type="entry name" value="NLP_P60_dom"/>
</dbReference>
<reference evidence="6 7" key="1">
    <citation type="submission" date="2024-09" db="EMBL/GenBank/DDBJ databases">
        <authorList>
            <person name="Sun Q."/>
            <person name="Mori K."/>
        </authorList>
    </citation>
    <scope>NUCLEOTIDE SEQUENCE [LARGE SCALE GENOMIC DNA]</scope>
    <source>
        <strain evidence="6 7">JCM 9626</strain>
    </source>
</reference>
<dbReference type="Gene3D" id="3.90.1720.10">
    <property type="entry name" value="endopeptidase domain like (from Nostoc punctiforme)"/>
    <property type="match status" value="1"/>
</dbReference>
<dbReference type="PANTHER" id="PTHR47359:SF3">
    <property type="entry name" value="NLP_P60 DOMAIN-CONTAINING PROTEIN-RELATED"/>
    <property type="match status" value="1"/>
</dbReference>
<dbReference type="Proteomes" id="UP001589750">
    <property type="component" value="Unassembled WGS sequence"/>
</dbReference>
<proteinExistence type="inferred from homology"/>
<evidence type="ECO:0000256" key="4">
    <source>
        <dbReference type="ARBA" id="ARBA00022807"/>
    </source>
</evidence>
<evidence type="ECO:0000313" key="7">
    <source>
        <dbReference type="Proteomes" id="UP001589750"/>
    </source>
</evidence>
<dbReference type="EMBL" id="JBHMDG010000016">
    <property type="protein sequence ID" value="MFB9314182.1"/>
    <property type="molecule type" value="Genomic_DNA"/>
</dbReference>
<protein>
    <submittedName>
        <fullName evidence="6">C40 family peptidase</fullName>
    </submittedName>
</protein>
<name>A0ABV5KBR9_9ACTN</name>
<comment type="caution">
    <text evidence="6">The sequence shown here is derived from an EMBL/GenBank/DDBJ whole genome shotgun (WGS) entry which is preliminary data.</text>
</comment>
<feature type="domain" description="NlpC/P60" evidence="5">
    <location>
        <begin position="45"/>
        <end position="160"/>
    </location>
</feature>
<sequence length="160" mass="17065">MSVITRALTLVVGAFLFTAVLGGVPTAHVGTSAEAATSQRVHTSYALRVKAMKVALAQRGDPYRSGAAGPSAFDCSGLTKYSYGRLGRSLPRTTDQLKASLKPVTKSRRAPGDIIIFVRGGNAYHAGIYLGHNKIVHASRPGTPVKTEKIWTTAYVVRRP</sequence>
<evidence type="ECO:0000313" key="6">
    <source>
        <dbReference type="EMBL" id="MFB9314182.1"/>
    </source>
</evidence>
<comment type="similarity">
    <text evidence="1">Belongs to the peptidase C40 family.</text>
</comment>
<organism evidence="6 7">
    <name type="scientific">Nocardioides plantarum</name>
    <dbReference type="NCBI Taxonomy" id="29299"/>
    <lineage>
        <taxon>Bacteria</taxon>
        <taxon>Bacillati</taxon>
        <taxon>Actinomycetota</taxon>
        <taxon>Actinomycetes</taxon>
        <taxon>Propionibacteriales</taxon>
        <taxon>Nocardioidaceae</taxon>
        <taxon>Nocardioides</taxon>
    </lineage>
</organism>
<evidence type="ECO:0000256" key="3">
    <source>
        <dbReference type="ARBA" id="ARBA00022801"/>
    </source>
</evidence>
<dbReference type="PROSITE" id="PS51935">
    <property type="entry name" value="NLPC_P60"/>
    <property type="match status" value="1"/>
</dbReference>
<accession>A0ABV5KBR9</accession>
<evidence type="ECO:0000256" key="2">
    <source>
        <dbReference type="ARBA" id="ARBA00022670"/>
    </source>
</evidence>
<keyword evidence="2" id="KW-0645">Protease</keyword>
<dbReference type="PANTHER" id="PTHR47359">
    <property type="entry name" value="PEPTIDOGLYCAN DL-ENDOPEPTIDASE CWLO"/>
    <property type="match status" value="1"/>
</dbReference>
<dbReference type="InterPro" id="IPR051794">
    <property type="entry name" value="PG_Endopeptidase_C40"/>
</dbReference>
<keyword evidence="4" id="KW-0788">Thiol protease</keyword>
<dbReference type="InterPro" id="IPR038765">
    <property type="entry name" value="Papain-like_cys_pep_sf"/>
</dbReference>
<dbReference type="SUPFAM" id="SSF54001">
    <property type="entry name" value="Cysteine proteinases"/>
    <property type="match status" value="1"/>
</dbReference>
<gene>
    <name evidence="6" type="ORF">ACFFRI_14100</name>
</gene>
<evidence type="ECO:0000259" key="5">
    <source>
        <dbReference type="PROSITE" id="PS51935"/>
    </source>
</evidence>
<evidence type="ECO:0000256" key="1">
    <source>
        <dbReference type="ARBA" id="ARBA00007074"/>
    </source>
</evidence>